<organism evidence="1 2">
    <name type="scientific">Castellaniella hirudinis</name>
    <dbReference type="NCBI Taxonomy" id="1144617"/>
    <lineage>
        <taxon>Bacteria</taxon>
        <taxon>Pseudomonadati</taxon>
        <taxon>Pseudomonadota</taxon>
        <taxon>Betaproteobacteria</taxon>
        <taxon>Burkholderiales</taxon>
        <taxon>Alcaligenaceae</taxon>
        <taxon>Castellaniella</taxon>
    </lineage>
</organism>
<dbReference type="NCBIfam" id="TIGR02564">
    <property type="entry name" value="cas_Csy1"/>
    <property type="match status" value="1"/>
</dbReference>
<keyword evidence="2" id="KW-1185">Reference proteome</keyword>
<dbReference type="CDD" id="cd09735">
    <property type="entry name" value="Csy1_I-F"/>
    <property type="match status" value="1"/>
</dbReference>
<evidence type="ECO:0000313" key="2">
    <source>
        <dbReference type="Proteomes" id="UP001595756"/>
    </source>
</evidence>
<accession>A0ABV8S0Y1</accession>
<name>A0ABV8S0Y1_9BURK</name>
<dbReference type="InterPro" id="IPR013397">
    <property type="entry name" value="CRISPR-assoc_prot_Csy1"/>
</dbReference>
<reference evidence="2" key="1">
    <citation type="journal article" date="2019" name="Int. J. Syst. Evol. Microbiol.">
        <title>The Global Catalogue of Microorganisms (GCM) 10K type strain sequencing project: providing services to taxonomists for standard genome sequencing and annotation.</title>
        <authorList>
            <consortium name="The Broad Institute Genomics Platform"/>
            <consortium name="The Broad Institute Genome Sequencing Center for Infectious Disease"/>
            <person name="Wu L."/>
            <person name="Ma J."/>
        </authorList>
    </citation>
    <scope>NUCLEOTIDE SEQUENCE [LARGE SCALE GENOMIC DNA]</scope>
    <source>
        <strain evidence="2">CGMCC 1.19029</strain>
    </source>
</reference>
<dbReference type="RefSeq" id="WP_376812688.1">
    <property type="nucleotide sequence ID" value="NZ_JBHSDY010000005.1"/>
</dbReference>
<dbReference type="EMBL" id="JBHSDY010000005">
    <property type="protein sequence ID" value="MFC4298126.1"/>
    <property type="molecule type" value="Genomic_DNA"/>
</dbReference>
<protein>
    <submittedName>
        <fullName evidence="1">Type I-F CRISPR-associated protein Csy1</fullName>
    </submittedName>
</protein>
<gene>
    <name evidence="1" type="primary">csy1</name>
    <name evidence="1" type="ORF">ACFO0J_08755</name>
</gene>
<proteinExistence type="predicted"/>
<dbReference type="Pfam" id="PF09611">
    <property type="entry name" value="Cas_Csy1"/>
    <property type="match status" value="1"/>
</dbReference>
<dbReference type="Proteomes" id="UP001595756">
    <property type="component" value="Unassembled WGS sequence"/>
</dbReference>
<comment type="caution">
    <text evidence="1">The sequence shown here is derived from an EMBL/GenBank/DDBJ whole genome shotgun (WGS) entry which is preliminary data.</text>
</comment>
<evidence type="ECO:0000313" key="1">
    <source>
        <dbReference type="EMBL" id="MFC4298126.1"/>
    </source>
</evidence>
<sequence length="458" mass="52130">MSEAQDPAGRIHRIRDAITIFLNDRLQTKLSKLPEEDPKREELAAQYQPAAWLEDAARRVRQIQAVTHALKAVHPDARGTNLYVDPSRMAPHPVVGSHLLGDGFASDVVGNAAALDVYKFLKLEVDGRVLLDRLLEDDPAAVQALSDDETRAREWQAAFVSLVQAREEGVASHTLSKQMYWLTGEDAADDAHYHLLAPLYATSLAQSVHEILQEDRFGEANKAARAARREGREHEDAVRDYPALAVRKLGGTKPQNISQLNSERGGISYLLGSLPPQWDSSVPRQLWSVTSVFGPVLMRYGNVRGTVQAFLYFLEKDPPPNAKTRDRVNDYVNRLIDELVAMASEIRRSLPKGWTADPRCVLAHEERLWLDPWRAEKDEEFRSDWLFMDWPAKIGHRFGNWLNERLKTKFSYVGEVEYRHWKKELLLDEDEIGWARDLHGLRTDLDAPHYIPTRRGTV</sequence>